<dbReference type="GO" id="GO:0050821">
    <property type="term" value="P:protein stabilization"/>
    <property type="evidence" value="ECO:0007669"/>
    <property type="project" value="TreeGrafter"/>
</dbReference>
<accession>A0A835JB97</accession>
<keyword evidence="1" id="KW-0143">Chaperone</keyword>
<dbReference type="OrthoDB" id="417450at2759"/>
<feature type="compositionally biased region" description="Low complexity" evidence="2">
    <location>
        <begin position="1"/>
        <end position="10"/>
    </location>
</feature>
<evidence type="ECO:0000256" key="2">
    <source>
        <dbReference type="SAM" id="MobiDB-lite"/>
    </source>
</evidence>
<dbReference type="GO" id="GO:0051087">
    <property type="term" value="F:protein-folding chaperone binding"/>
    <property type="evidence" value="ECO:0007669"/>
    <property type="project" value="InterPro"/>
</dbReference>
<dbReference type="Pfam" id="PF02179">
    <property type="entry name" value="BAG"/>
    <property type="match status" value="1"/>
</dbReference>
<evidence type="ECO:0000256" key="1">
    <source>
        <dbReference type="ARBA" id="ARBA00023186"/>
    </source>
</evidence>
<dbReference type="GO" id="GO:0005737">
    <property type="term" value="C:cytoplasm"/>
    <property type="evidence" value="ECO:0007669"/>
    <property type="project" value="TreeGrafter"/>
</dbReference>
<dbReference type="EMBL" id="JADGMS010000016">
    <property type="protein sequence ID" value="KAF9666477.1"/>
    <property type="molecule type" value="Genomic_DNA"/>
</dbReference>
<dbReference type="AlphaFoldDB" id="A0A835JB97"/>
<dbReference type="PANTHER" id="PTHR12329">
    <property type="entry name" value="BCL2-ASSOCIATED ATHANOGENE"/>
    <property type="match status" value="1"/>
</dbReference>
<dbReference type="Proteomes" id="UP000657918">
    <property type="component" value="Chromosome 16"/>
</dbReference>
<dbReference type="Gene3D" id="3.10.20.90">
    <property type="entry name" value="Phosphatidylinositol 3-kinase Catalytic Subunit, Chain A, domain 1"/>
    <property type="match status" value="1"/>
</dbReference>
<organism evidence="4 5">
    <name type="scientific">Salix dunnii</name>
    <dbReference type="NCBI Taxonomy" id="1413687"/>
    <lineage>
        <taxon>Eukaryota</taxon>
        <taxon>Viridiplantae</taxon>
        <taxon>Streptophyta</taxon>
        <taxon>Embryophyta</taxon>
        <taxon>Tracheophyta</taxon>
        <taxon>Spermatophyta</taxon>
        <taxon>Magnoliopsida</taxon>
        <taxon>eudicotyledons</taxon>
        <taxon>Gunneridae</taxon>
        <taxon>Pentapetalae</taxon>
        <taxon>rosids</taxon>
        <taxon>fabids</taxon>
        <taxon>Malpighiales</taxon>
        <taxon>Salicaceae</taxon>
        <taxon>Saliceae</taxon>
        <taxon>Salix</taxon>
    </lineage>
</organism>
<feature type="domain" description="BAG" evidence="3">
    <location>
        <begin position="145"/>
        <end position="219"/>
    </location>
</feature>
<feature type="region of interest" description="Disordered" evidence="2">
    <location>
        <begin position="1"/>
        <end position="24"/>
    </location>
</feature>
<gene>
    <name evidence="4" type="ORF">SADUNF_Sadunf16G0233300</name>
</gene>
<dbReference type="GO" id="GO:0000774">
    <property type="term" value="F:adenyl-nucleotide exchange factor activity"/>
    <property type="evidence" value="ECO:0007669"/>
    <property type="project" value="TreeGrafter"/>
</dbReference>
<evidence type="ECO:0000259" key="3">
    <source>
        <dbReference type="Pfam" id="PF02179"/>
    </source>
</evidence>
<dbReference type="InterPro" id="IPR003103">
    <property type="entry name" value="BAG_domain"/>
</dbReference>
<evidence type="ECO:0000313" key="5">
    <source>
        <dbReference type="Proteomes" id="UP000657918"/>
    </source>
</evidence>
<dbReference type="PANTHER" id="PTHR12329:SF17">
    <property type="entry name" value="OS04G0619900 PROTEIN"/>
    <property type="match status" value="1"/>
</dbReference>
<evidence type="ECO:0000313" key="4">
    <source>
        <dbReference type="EMBL" id="KAF9666477.1"/>
    </source>
</evidence>
<dbReference type="InterPro" id="IPR039773">
    <property type="entry name" value="BAG_chaperone_regulator"/>
</dbReference>
<comment type="caution">
    <text evidence="4">The sequence shown here is derived from an EMBL/GenBank/DDBJ whole genome shotgun (WGS) entry which is preliminary data.</text>
</comment>
<reference evidence="4 5" key="1">
    <citation type="submission" date="2020-10" db="EMBL/GenBank/DDBJ databases">
        <title>Plant Genome Project.</title>
        <authorList>
            <person name="Zhang R.-G."/>
        </authorList>
    </citation>
    <scope>NUCLEOTIDE SEQUENCE [LARGE SCALE GENOMIC DNA]</scope>
    <source>
        <strain evidence="4">FAFU-HL-1</strain>
        <tissue evidence="4">Leaf</tissue>
    </source>
</reference>
<dbReference type="SUPFAM" id="SSF63491">
    <property type="entry name" value="BAG domain"/>
    <property type="match status" value="1"/>
</dbReference>
<name>A0A835JB97_9ROSI</name>
<dbReference type="SUPFAM" id="SSF54236">
    <property type="entry name" value="Ubiquitin-like"/>
    <property type="match status" value="1"/>
</dbReference>
<protein>
    <recommendedName>
        <fullName evidence="3">BAG domain-containing protein</fullName>
    </recommendedName>
</protein>
<dbReference type="InterPro" id="IPR036533">
    <property type="entry name" value="BAG_dom_sf"/>
</dbReference>
<keyword evidence="5" id="KW-1185">Reference proteome</keyword>
<proteinExistence type="predicted"/>
<sequence>MSSSSTTSTSRGDHEDETEWEMRPGGMVVQKRNEKDGVPALLNVRLRVLYGVLRYQISVNSQATFGKVTVARRGKEGSDGRDRLQIGEQKIIYRERQRGNREYLDRCGVRDRSKLILMEDPASIERRYIEMRKNARIEAATRAISCVSMEIDKLAEHVAAIEKSILNGVKVPEIQITTLIEMLMGQTMKLDDISGEGDVSATKLLPGKRVQQCVETLDVLKISNPMAKPPAVAAAWEAFGPPPTTTRWEFFD</sequence>
<dbReference type="InterPro" id="IPR029071">
    <property type="entry name" value="Ubiquitin-like_domsf"/>
</dbReference>
<dbReference type="Gene3D" id="1.20.58.120">
    <property type="entry name" value="BAG domain"/>
    <property type="match status" value="1"/>
</dbReference>